<dbReference type="RefSeq" id="WP_013607504.1">
    <property type="nucleotide sequence ID" value="NC_015152.1"/>
</dbReference>
<name>F0RWM4_SPHGB</name>
<accession>F0RWM4</accession>
<reference evidence="2" key="1">
    <citation type="submission" date="2011-02" db="EMBL/GenBank/DDBJ databases">
        <title>Complete sequence of Spirochaeta sp. Buddy.</title>
        <authorList>
            <person name="Lucas S."/>
            <person name="Copeland A."/>
            <person name="Lapidus A."/>
            <person name="Cheng J.-F."/>
            <person name="Goodwin L."/>
            <person name="Pitluck S."/>
            <person name="Zeytun A."/>
            <person name="Detter J.C."/>
            <person name="Han C."/>
            <person name="Tapia R."/>
            <person name="Land M."/>
            <person name="Hauser L."/>
            <person name="Kyrpides N."/>
            <person name="Ivanova N."/>
            <person name="Mikhailova N."/>
            <person name="Pagani I."/>
            <person name="Ritalahti K.M."/>
            <person name="Loeffler F.E."/>
            <person name="Woyke T."/>
        </authorList>
    </citation>
    <scope>NUCLEOTIDE SEQUENCE [LARGE SCALE GENOMIC DNA]</scope>
    <source>
        <strain evidence="2">ATCC BAA-1886 / DSM 22777 / Buddy</strain>
    </source>
</reference>
<proteinExistence type="predicted"/>
<sequence length="151" mass="17183">MPSAREKALTAFQKYRRYLLADGNGFATCISCGKVGHVSKMDGGHYESRKNKATELEADNVWPQCKYCNGPLSGNHVAYRNNLISRIGVERLQRLEDMVMASKGSEEAMERLPRMDRLSVTTKKKDKDYLELAKRYDKIAKELAKEKLIHA</sequence>
<dbReference type="EMBL" id="CP002541">
    <property type="protein sequence ID" value="ADY13655.1"/>
    <property type="molecule type" value="Genomic_DNA"/>
</dbReference>
<dbReference type="eggNOG" id="COG1403">
    <property type="taxonomic scope" value="Bacteria"/>
</dbReference>
<protein>
    <submittedName>
        <fullName evidence="1">Lambda NinG family protein</fullName>
    </submittedName>
</protein>
<dbReference type="InterPro" id="IPR008713">
    <property type="entry name" value="Phage_lambda_NinG"/>
</dbReference>
<dbReference type="OrthoDB" id="5741553at2"/>
<organism evidence="1 2">
    <name type="scientific">Sphaerochaeta globosa (strain ATCC BAA-1886 / DSM 22777 / Buddy)</name>
    <name type="common">Spirochaeta sp. (strain Buddy)</name>
    <dbReference type="NCBI Taxonomy" id="158189"/>
    <lineage>
        <taxon>Bacteria</taxon>
        <taxon>Pseudomonadati</taxon>
        <taxon>Spirochaetota</taxon>
        <taxon>Spirochaetia</taxon>
        <taxon>Spirochaetales</taxon>
        <taxon>Sphaerochaetaceae</taxon>
        <taxon>Sphaerochaeta</taxon>
    </lineage>
</organism>
<evidence type="ECO:0000313" key="1">
    <source>
        <dbReference type="EMBL" id="ADY13655.1"/>
    </source>
</evidence>
<keyword evidence="2" id="KW-1185">Reference proteome</keyword>
<dbReference type="KEGG" id="sbu:SpiBuddy_1831"/>
<dbReference type="STRING" id="158189.SpiBuddy_1831"/>
<dbReference type="Pfam" id="PF05766">
    <property type="entry name" value="NinG"/>
    <property type="match status" value="1"/>
</dbReference>
<evidence type="ECO:0000313" key="2">
    <source>
        <dbReference type="Proteomes" id="UP000008466"/>
    </source>
</evidence>
<gene>
    <name evidence="1" type="ordered locus">SpiBuddy_1831</name>
</gene>
<dbReference type="AlphaFoldDB" id="F0RWM4"/>
<dbReference type="HOGENOM" id="CLU_1730215_0_0_12"/>
<dbReference type="Proteomes" id="UP000008466">
    <property type="component" value="Chromosome"/>
</dbReference>